<sequence length="85" mass="9261">MELVVAAMERGCSSAEAAMELGRSSNGFFGAIDVALELRRGFNGARSELRWSFIGPVGAALELRRACNEAWPERRCCVEAPSKLQ</sequence>
<dbReference type="AlphaFoldDB" id="A0A023IN94"/>
<organism evidence="1">
    <name type="scientific">Hordeum vulgare subsp. vulgare</name>
    <name type="common">Domesticated barley</name>
    <dbReference type="NCBI Taxonomy" id="112509"/>
    <lineage>
        <taxon>Eukaryota</taxon>
        <taxon>Viridiplantae</taxon>
        <taxon>Streptophyta</taxon>
        <taxon>Embryophyta</taxon>
        <taxon>Tracheophyta</taxon>
        <taxon>Spermatophyta</taxon>
        <taxon>Magnoliopsida</taxon>
        <taxon>Liliopsida</taxon>
        <taxon>Poales</taxon>
        <taxon>Poaceae</taxon>
        <taxon>BOP clade</taxon>
        <taxon>Pooideae</taxon>
        <taxon>Triticodae</taxon>
        <taxon>Triticeae</taxon>
        <taxon>Hordeinae</taxon>
        <taxon>Hordeum</taxon>
    </lineage>
</organism>
<dbReference type="EMBL" id="KF686739">
    <property type="protein sequence ID" value="AGW47692.1"/>
    <property type="molecule type" value="Genomic_DNA"/>
</dbReference>
<name>A0A023IN94_HORVV</name>
<reference evidence="1" key="1">
    <citation type="journal article" date="2014" name="Funct. Integr. Genomics">
        <title>The barley Frost resistance-H2 locus.</title>
        <authorList>
            <person name="Pasquariello M."/>
            <person name="Barabaschi D."/>
            <person name="Himmelbach A."/>
            <person name="Steuernagel B."/>
            <person name="Ariyadasa R."/>
            <person name="Stein N."/>
            <person name="Gandolfi F."/>
            <person name="Tenedini E."/>
            <person name="Bernardis I."/>
            <person name="Tagliafico E."/>
            <person name="Pecchioni N."/>
            <person name="Francia E."/>
        </authorList>
    </citation>
    <scope>NUCLEOTIDE SEQUENCE</scope>
</reference>
<proteinExistence type="predicted"/>
<evidence type="ECO:0000313" key="1">
    <source>
        <dbReference type="EMBL" id="AGW47692.1"/>
    </source>
</evidence>
<protein>
    <submittedName>
        <fullName evidence="1">Uncharacterized protein</fullName>
    </submittedName>
</protein>
<accession>A0A023IN94</accession>